<reference evidence="2 3" key="1">
    <citation type="submission" date="2020-08" db="EMBL/GenBank/DDBJ databases">
        <title>Genomic Encyclopedia of Type Strains, Phase IV (KMG-IV): sequencing the most valuable type-strain genomes for metagenomic binning, comparative biology and taxonomic classification.</title>
        <authorList>
            <person name="Goeker M."/>
        </authorList>
    </citation>
    <scope>NUCLEOTIDE SEQUENCE [LARGE SCALE GENOMIC DNA]</scope>
    <source>
        <strain evidence="2 3">DSM 27203</strain>
    </source>
</reference>
<evidence type="ECO:0000256" key="1">
    <source>
        <dbReference type="SAM" id="SignalP"/>
    </source>
</evidence>
<feature type="signal peptide" evidence="1">
    <location>
        <begin position="1"/>
        <end position="24"/>
    </location>
</feature>
<keyword evidence="3" id="KW-1185">Reference proteome</keyword>
<evidence type="ECO:0008006" key="4">
    <source>
        <dbReference type="Google" id="ProtNLM"/>
    </source>
</evidence>
<dbReference type="RefSeq" id="WP_184003090.1">
    <property type="nucleotide sequence ID" value="NZ_BAABIF010000013.1"/>
</dbReference>
<sequence length="173" mass="18764">MKRIFIATGTAVLLAGCGASQPQANQNTTEAAPTCVSKDNNSQFDGFKLPQINALLTERAKTITAKPSDTAEWTAQAQKFADHFLDTIGIGQDSLCSGDYKDIQTLLGAEVDMEARAPKGHAGVLTGDAFKNYVRILYQQAGLSADRGYTQLDAQVDYTVNSVDQKRKDWKTN</sequence>
<gene>
    <name evidence="2" type="ORF">FHR23_001861</name>
</gene>
<dbReference type="EMBL" id="JACIJI010000002">
    <property type="protein sequence ID" value="MBB5718938.1"/>
    <property type="molecule type" value="Genomic_DNA"/>
</dbReference>
<accession>A0A840YZ23</accession>
<evidence type="ECO:0000313" key="3">
    <source>
        <dbReference type="Proteomes" id="UP000554342"/>
    </source>
</evidence>
<keyword evidence="1" id="KW-0732">Signal</keyword>
<protein>
    <recommendedName>
        <fullName evidence="4">Lipoprotein</fullName>
    </recommendedName>
</protein>
<name>A0A840YZ23_9SPHN</name>
<proteinExistence type="predicted"/>
<evidence type="ECO:0000313" key="2">
    <source>
        <dbReference type="EMBL" id="MBB5718938.1"/>
    </source>
</evidence>
<dbReference type="AlphaFoldDB" id="A0A840YZ23"/>
<dbReference type="PROSITE" id="PS51257">
    <property type="entry name" value="PROKAR_LIPOPROTEIN"/>
    <property type="match status" value="1"/>
</dbReference>
<feature type="chain" id="PRO_5032833678" description="Lipoprotein" evidence="1">
    <location>
        <begin position="25"/>
        <end position="173"/>
    </location>
</feature>
<dbReference type="Proteomes" id="UP000554342">
    <property type="component" value="Unassembled WGS sequence"/>
</dbReference>
<organism evidence="2 3">
    <name type="scientific">Stakelama sediminis</name>
    <dbReference type="NCBI Taxonomy" id="463200"/>
    <lineage>
        <taxon>Bacteria</taxon>
        <taxon>Pseudomonadati</taxon>
        <taxon>Pseudomonadota</taxon>
        <taxon>Alphaproteobacteria</taxon>
        <taxon>Sphingomonadales</taxon>
        <taxon>Sphingomonadaceae</taxon>
        <taxon>Stakelama</taxon>
    </lineage>
</organism>
<comment type="caution">
    <text evidence="2">The sequence shown here is derived from an EMBL/GenBank/DDBJ whole genome shotgun (WGS) entry which is preliminary data.</text>
</comment>